<accession>A0A0R3MX79</accession>
<name>A0A0R3MX79_9BRAD</name>
<dbReference type="OrthoDB" id="9811054at2"/>
<comment type="caution">
    <text evidence="1">The sequence shown here is derived from an EMBL/GenBank/DDBJ whole genome shotgun (WGS) entry which is preliminary data.</text>
</comment>
<proteinExistence type="predicted"/>
<dbReference type="Pfam" id="PF06233">
    <property type="entry name" value="Usg"/>
    <property type="match status" value="1"/>
</dbReference>
<reference evidence="1 2" key="1">
    <citation type="submission" date="2014-03" db="EMBL/GenBank/DDBJ databases">
        <title>Bradyrhizobium valentinum sp. nov., isolated from effective nodules of Lupinus mariae-josephae, a lupine endemic of basic-lime soils in Eastern Spain.</title>
        <authorList>
            <person name="Duran D."/>
            <person name="Rey L."/>
            <person name="Navarro A."/>
            <person name="Busquets A."/>
            <person name="Imperial J."/>
            <person name="Ruiz-Argueso T."/>
        </authorList>
    </citation>
    <scope>NUCLEOTIDE SEQUENCE [LARGE SCALE GENOMIC DNA]</scope>
    <source>
        <strain evidence="1 2">CCBAU 23086</strain>
    </source>
</reference>
<dbReference type="AlphaFoldDB" id="A0A0R3MX79"/>
<dbReference type="EMBL" id="LLYB01000061">
    <property type="protein sequence ID" value="KRR24674.1"/>
    <property type="molecule type" value="Genomic_DNA"/>
</dbReference>
<evidence type="ECO:0000313" key="1">
    <source>
        <dbReference type="EMBL" id="KRR24674.1"/>
    </source>
</evidence>
<protein>
    <submittedName>
        <fullName evidence="1">Protein usg</fullName>
    </submittedName>
</protein>
<dbReference type="RefSeq" id="WP_057858561.1">
    <property type="nucleotide sequence ID" value="NZ_LLYB01000061.1"/>
</dbReference>
<sequence>MIEKDAVSRDFRKQVLGYGLTTAEIVYRRPDRRWLLQTYVWQDYDMFPDFPALKDFLAFWETKLEGPLFAVTVAHSKLIKPAELRAVDGVFRLH</sequence>
<organism evidence="1 2">
    <name type="scientific">Bradyrhizobium lablabi</name>
    <dbReference type="NCBI Taxonomy" id="722472"/>
    <lineage>
        <taxon>Bacteria</taxon>
        <taxon>Pseudomonadati</taxon>
        <taxon>Pseudomonadota</taxon>
        <taxon>Alphaproteobacteria</taxon>
        <taxon>Hyphomicrobiales</taxon>
        <taxon>Nitrobacteraceae</taxon>
        <taxon>Bradyrhizobium</taxon>
    </lineage>
</organism>
<dbReference type="InterPro" id="IPR009354">
    <property type="entry name" value="Usg"/>
</dbReference>
<dbReference type="Proteomes" id="UP000051660">
    <property type="component" value="Unassembled WGS sequence"/>
</dbReference>
<evidence type="ECO:0000313" key="2">
    <source>
        <dbReference type="Proteomes" id="UP000051660"/>
    </source>
</evidence>
<gene>
    <name evidence="1" type="ORF">CQ14_39865</name>
</gene>